<accession>A0A0J9S1L3</accession>
<organism evidence="2 3">
    <name type="scientific">Plasmodium vivax India VII</name>
    <dbReference type="NCBI Taxonomy" id="1077284"/>
    <lineage>
        <taxon>Eukaryota</taxon>
        <taxon>Sar</taxon>
        <taxon>Alveolata</taxon>
        <taxon>Apicomplexa</taxon>
        <taxon>Aconoidasida</taxon>
        <taxon>Haemosporida</taxon>
        <taxon>Plasmodiidae</taxon>
        <taxon>Plasmodium</taxon>
        <taxon>Plasmodium (Plasmodium)</taxon>
    </lineage>
</organism>
<evidence type="ECO:0000313" key="3">
    <source>
        <dbReference type="Proteomes" id="UP000053562"/>
    </source>
</evidence>
<keyword evidence="1" id="KW-1133">Transmembrane helix</keyword>
<evidence type="ECO:0008006" key="4">
    <source>
        <dbReference type="Google" id="ProtNLM"/>
    </source>
</evidence>
<keyword evidence="1" id="KW-0812">Transmembrane</keyword>
<gene>
    <name evidence="2" type="ORF">PVIIG_06275</name>
</gene>
<protein>
    <recommendedName>
        <fullName evidence="4">Variable surface protein</fullName>
    </recommendedName>
</protein>
<sequence>MKDDKSKYLEAYMNDYKNRYPKKKGLRKLDCYCENKIYERLAKIDKFAENVKNNRGILKKLSYKNYSVSLFLSCIIPLLVIILIALDQYDSGKKKSGKKMTYLHCIEENSYLGHLYFSFLIIYSVTVISAGIYTLIKVIKYYGMKSGKNKMKNKEYFCILKEACTNQ</sequence>
<dbReference type="Pfam" id="PF12420">
    <property type="entry name" value="DUF3671"/>
    <property type="match status" value="1"/>
</dbReference>
<dbReference type="AlphaFoldDB" id="A0A0J9S1L3"/>
<dbReference type="InterPro" id="IPR022139">
    <property type="entry name" value="Fam-L/Fam-M-like_plasmodium"/>
</dbReference>
<feature type="transmembrane region" description="Helical" evidence="1">
    <location>
        <begin position="116"/>
        <end position="136"/>
    </location>
</feature>
<proteinExistence type="predicted"/>
<evidence type="ECO:0000256" key="1">
    <source>
        <dbReference type="SAM" id="Phobius"/>
    </source>
</evidence>
<dbReference type="EMBL" id="KQ234657">
    <property type="protein sequence ID" value="KMZ76636.1"/>
    <property type="molecule type" value="Genomic_DNA"/>
</dbReference>
<dbReference type="Proteomes" id="UP000053562">
    <property type="component" value="Unassembled WGS sequence"/>
</dbReference>
<feature type="transmembrane region" description="Helical" evidence="1">
    <location>
        <begin position="65"/>
        <end position="86"/>
    </location>
</feature>
<reference evidence="2 3" key="1">
    <citation type="submission" date="2011-08" db="EMBL/GenBank/DDBJ databases">
        <title>The Genome Sequence of Plasmodium vivax India VII.</title>
        <authorList>
            <consortium name="The Broad Institute Genome Sequencing Platform"/>
            <consortium name="The Broad Institute Genome Sequencing Center for Infectious Disease"/>
            <person name="Neafsey D."/>
            <person name="Carlton J."/>
            <person name="Barnwell J."/>
            <person name="Collins W."/>
            <person name="Escalante A."/>
            <person name="Mullikin J."/>
            <person name="Saul A."/>
            <person name="Guigo R."/>
            <person name="Camara F."/>
            <person name="Young S.K."/>
            <person name="Zeng Q."/>
            <person name="Gargeya S."/>
            <person name="Fitzgerald M."/>
            <person name="Haas B."/>
            <person name="Abouelleil A."/>
            <person name="Alvarado L."/>
            <person name="Arachchi H.M."/>
            <person name="Berlin A."/>
            <person name="Brown A."/>
            <person name="Chapman S.B."/>
            <person name="Chen Z."/>
            <person name="Dunbar C."/>
            <person name="Freedman E."/>
            <person name="Gearin G."/>
            <person name="Gellesch M."/>
            <person name="Goldberg J."/>
            <person name="Griggs A."/>
            <person name="Gujja S."/>
            <person name="Heiman D."/>
            <person name="Howarth C."/>
            <person name="Larson L."/>
            <person name="Lui A."/>
            <person name="MacDonald P.J.P."/>
            <person name="Montmayeur A."/>
            <person name="Murphy C."/>
            <person name="Neiman D."/>
            <person name="Pearson M."/>
            <person name="Priest M."/>
            <person name="Roberts A."/>
            <person name="Saif S."/>
            <person name="Shea T."/>
            <person name="Shenoy N."/>
            <person name="Sisk P."/>
            <person name="Stolte C."/>
            <person name="Sykes S."/>
            <person name="Wortman J."/>
            <person name="Nusbaum C."/>
            <person name="Birren B."/>
        </authorList>
    </citation>
    <scope>NUCLEOTIDE SEQUENCE [LARGE SCALE GENOMIC DNA]</scope>
    <source>
        <strain evidence="2 3">India VII</strain>
    </source>
</reference>
<name>A0A0J9S1L3_PLAVI</name>
<keyword evidence="1" id="KW-0472">Membrane</keyword>
<evidence type="ECO:0000313" key="2">
    <source>
        <dbReference type="EMBL" id="KMZ76636.1"/>
    </source>
</evidence>